<dbReference type="InterPro" id="IPR001005">
    <property type="entry name" value="SANT/Myb"/>
</dbReference>
<sequence length="135" mass="15816">EKTPSSIVFTQNPLRDDLSTCSDKRISMYQQHRRAILPYRRRRRGVLNADSDLTNSGQKRVPWLPEEDTLLKQGFEQGLSWAMIASTYLPHRSRGCCWGRFKTLKNKKFLNVRRQIRVQAKPWKTLNPVDMQASL</sequence>
<dbReference type="OrthoDB" id="2143914at2759"/>
<comment type="caution">
    <text evidence="2">The sequence shown here is derived from an EMBL/GenBank/DDBJ whole genome shotgun (WGS) entry which is preliminary data.</text>
</comment>
<evidence type="ECO:0000313" key="2">
    <source>
        <dbReference type="EMBL" id="ORZ12669.1"/>
    </source>
</evidence>
<dbReference type="Gene3D" id="1.10.10.60">
    <property type="entry name" value="Homeodomain-like"/>
    <property type="match status" value="1"/>
</dbReference>
<reference evidence="2 3" key="1">
    <citation type="submission" date="2016-07" db="EMBL/GenBank/DDBJ databases">
        <title>Pervasive Adenine N6-methylation of Active Genes in Fungi.</title>
        <authorList>
            <consortium name="DOE Joint Genome Institute"/>
            <person name="Mondo S.J."/>
            <person name="Dannebaum R.O."/>
            <person name="Kuo R.C."/>
            <person name="Labutti K."/>
            <person name="Haridas S."/>
            <person name="Kuo A."/>
            <person name="Salamov A."/>
            <person name="Ahrendt S.R."/>
            <person name="Lipzen A."/>
            <person name="Sullivan W."/>
            <person name="Andreopoulos W.B."/>
            <person name="Clum A."/>
            <person name="Lindquist E."/>
            <person name="Daum C."/>
            <person name="Ramamoorthy G.K."/>
            <person name="Gryganskyi A."/>
            <person name="Culley D."/>
            <person name="Magnuson J.K."/>
            <person name="James T.Y."/>
            <person name="O'Malley M.A."/>
            <person name="Stajich J.E."/>
            <person name="Spatafora J.W."/>
            <person name="Visel A."/>
            <person name="Grigoriev I.V."/>
        </authorList>
    </citation>
    <scope>NUCLEOTIDE SEQUENCE [LARGE SCALE GENOMIC DNA]</scope>
    <source>
        <strain evidence="2 3">NRRL 1336</strain>
    </source>
</reference>
<gene>
    <name evidence="2" type="ORF">BCR42DRAFT_419735</name>
</gene>
<name>A0A1X2IA80_9FUNG</name>
<dbReference type="InterPro" id="IPR009057">
    <property type="entry name" value="Homeodomain-like_sf"/>
</dbReference>
<dbReference type="SUPFAM" id="SSF46689">
    <property type="entry name" value="Homeodomain-like"/>
    <property type="match status" value="1"/>
</dbReference>
<evidence type="ECO:0000259" key="1">
    <source>
        <dbReference type="PROSITE" id="PS50090"/>
    </source>
</evidence>
<dbReference type="PROSITE" id="PS50090">
    <property type="entry name" value="MYB_LIKE"/>
    <property type="match status" value="1"/>
</dbReference>
<accession>A0A1X2IA80</accession>
<dbReference type="EMBL" id="MCGE01000018">
    <property type="protein sequence ID" value="ORZ12669.1"/>
    <property type="molecule type" value="Genomic_DNA"/>
</dbReference>
<dbReference type="Proteomes" id="UP000193560">
    <property type="component" value="Unassembled WGS sequence"/>
</dbReference>
<keyword evidence="3" id="KW-1185">Reference proteome</keyword>
<organism evidence="2 3">
    <name type="scientific">Absidia repens</name>
    <dbReference type="NCBI Taxonomy" id="90262"/>
    <lineage>
        <taxon>Eukaryota</taxon>
        <taxon>Fungi</taxon>
        <taxon>Fungi incertae sedis</taxon>
        <taxon>Mucoromycota</taxon>
        <taxon>Mucoromycotina</taxon>
        <taxon>Mucoromycetes</taxon>
        <taxon>Mucorales</taxon>
        <taxon>Cunninghamellaceae</taxon>
        <taxon>Absidia</taxon>
    </lineage>
</organism>
<feature type="domain" description="Myb-like" evidence="1">
    <location>
        <begin position="55"/>
        <end position="105"/>
    </location>
</feature>
<evidence type="ECO:0000313" key="3">
    <source>
        <dbReference type="Proteomes" id="UP000193560"/>
    </source>
</evidence>
<protein>
    <recommendedName>
        <fullName evidence="1">Myb-like domain-containing protein</fullName>
    </recommendedName>
</protein>
<proteinExistence type="predicted"/>
<feature type="non-terminal residue" evidence="2">
    <location>
        <position position="1"/>
    </location>
</feature>
<dbReference type="AlphaFoldDB" id="A0A1X2IA80"/>
<dbReference type="CDD" id="cd00167">
    <property type="entry name" value="SANT"/>
    <property type="match status" value="1"/>
</dbReference>